<dbReference type="Proteomes" id="UP001521785">
    <property type="component" value="Unassembled WGS sequence"/>
</dbReference>
<reference evidence="2 3" key="1">
    <citation type="submission" date="2024-02" db="EMBL/GenBank/DDBJ databases">
        <title>De novo assembly and annotation of 12 fungi associated with fruit tree decline syndrome in Ontario, Canada.</title>
        <authorList>
            <person name="Sulman M."/>
            <person name="Ellouze W."/>
            <person name="Ilyukhin E."/>
        </authorList>
    </citation>
    <scope>NUCLEOTIDE SEQUENCE [LARGE SCALE GENOMIC DNA]</scope>
    <source>
        <strain evidence="2 3">M42-189</strain>
    </source>
</reference>
<keyword evidence="3" id="KW-1185">Reference proteome</keyword>
<evidence type="ECO:0000256" key="1">
    <source>
        <dbReference type="SAM" id="Coils"/>
    </source>
</evidence>
<keyword evidence="1" id="KW-0175">Coiled coil</keyword>
<accession>A0ABR3RM00</accession>
<name>A0ABR3RM00_9PLEO</name>
<evidence type="ECO:0000313" key="2">
    <source>
        <dbReference type="EMBL" id="KAL1605218.1"/>
    </source>
</evidence>
<gene>
    <name evidence="2" type="ORF">SLS60_004762</name>
</gene>
<proteinExistence type="predicted"/>
<protein>
    <submittedName>
        <fullName evidence="2">Uncharacterized protein</fullName>
    </submittedName>
</protein>
<dbReference type="EMBL" id="JAKJXO020000005">
    <property type="protein sequence ID" value="KAL1605218.1"/>
    <property type="molecule type" value="Genomic_DNA"/>
</dbReference>
<sequence length="395" mass="46440">MSDPPLPSPGTQSKIKIDSAMRQFSFVNWKIDTMTAEIRTLERRMTDLRLEIHEKELALRTTWSDRLEHTAKQYSQAHLRDWSSVLYVLLPRELRDIIYSLCLHHDFDGQVLARSLSILYGFSDQNDDWRKEQRLREYVLLDPAFVGREVAKEIAEMVYRGADVPFFGMSGHDGKPRILHLRAFLKSDFFGSGLRAGDHIRRLQLELHKNKLNKYRSSLYYNLRSLFLYCNNRSLKVEMRFPRGNSAVDVLVYLRVLRKIHASFTSANISFDVSYIRRVHDPRCSGVDKDEVTDLNLTHMFEISQGIWKEHLMTLCECVGELWVREKRWLGYRARKKQRDVWDEMGEETLRLVDTHGRNVWDGLPGGCTPLWGECWNEEHWHQGTCHGVHEEDTE</sequence>
<feature type="coiled-coil region" evidence="1">
    <location>
        <begin position="31"/>
        <end position="58"/>
    </location>
</feature>
<comment type="caution">
    <text evidence="2">The sequence shown here is derived from an EMBL/GenBank/DDBJ whole genome shotgun (WGS) entry which is preliminary data.</text>
</comment>
<evidence type="ECO:0000313" key="3">
    <source>
        <dbReference type="Proteomes" id="UP001521785"/>
    </source>
</evidence>
<organism evidence="2 3">
    <name type="scientific">Paraconiothyrium brasiliense</name>
    <dbReference type="NCBI Taxonomy" id="300254"/>
    <lineage>
        <taxon>Eukaryota</taxon>
        <taxon>Fungi</taxon>
        <taxon>Dikarya</taxon>
        <taxon>Ascomycota</taxon>
        <taxon>Pezizomycotina</taxon>
        <taxon>Dothideomycetes</taxon>
        <taxon>Pleosporomycetidae</taxon>
        <taxon>Pleosporales</taxon>
        <taxon>Massarineae</taxon>
        <taxon>Didymosphaeriaceae</taxon>
        <taxon>Paraconiothyrium</taxon>
    </lineage>
</organism>